<dbReference type="RefSeq" id="WP_156561238.1">
    <property type="nucleotide sequence ID" value="NZ_CACRTV010000047.1"/>
</dbReference>
<gene>
    <name evidence="1" type="ORF">CPLFYP93_01906</name>
</gene>
<reference evidence="1" key="1">
    <citation type="submission" date="2019-11" db="EMBL/GenBank/DDBJ databases">
        <authorList>
            <person name="Feng L."/>
        </authorList>
    </citation>
    <scope>NUCLEOTIDE SEQUENCE</scope>
    <source>
        <strain evidence="1">CParaputrificumLFYP93</strain>
    </source>
</reference>
<name>A0A6N3DKF0_9CLOT</name>
<sequence>MYKEDYEYNNKCEEKCEVNVKEGTTKCYDKEYEVCGKKEAIVNKHYHNNHFTRFNDIMVTDCHFVKNYVEDCNRVHHKVETIDLGTKYLGCSTIEEKKCEWKEPKCHESKCEEWKKEPKKECKKESKKYIDVSEWEKKDEDCGYNYWCDCKEEKNDKDYDCWN</sequence>
<dbReference type="AlphaFoldDB" id="A0A6N3DKF0"/>
<dbReference type="EMBL" id="CACRTV010000047">
    <property type="protein sequence ID" value="VYU29716.1"/>
    <property type="molecule type" value="Genomic_DNA"/>
</dbReference>
<protein>
    <submittedName>
        <fullName evidence="1">Uncharacterized protein</fullName>
    </submittedName>
</protein>
<accession>A0A6N3DKF0</accession>
<evidence type="ECO:0000313" key="1">
    <source>
        <dbReference type="EMBL" id="VYU29716.1"/>
    </source>
</evidence>
<proteinExistence type="predicted"/>
<organism evidence="1">
    <name type="scientific">Clostridium paraputrificum</name>
    <dbReference type="NCBI Taxonomy" id="29363"/>
    <lineage>
        <taxon>Bacteria</taxon>
        <taxon>Bacillati</taxon>
        <taxon>Bacillota</taxon>
        <taxon>Clostridia</taxon>
        <taxon>Eubacteriales</taxon>
        <taxon>Clostridiaceae</taxon>
        <taxon>Clostridium</taxon>
    </lineage>
</organism>